<organism evidence="6 7">
    <name type="scientific">Sediminispirochaeta smaragdinae (strain DSM 11293 / JCM 15392 / SEBR 4228)</name>
    <name type="common">Spirochaeta smaragdinae</name>
    <dbReference type="NCBI Taxonomy" id="573413"/>
    <lineage>
        <taxon>Bacteria</taxon>
        <taxon>Pseudomonadati</taxon>
        <taxon>Spirochaetota</taxon>
        <taxon>Spirochaetia</taxon>
        <taxon>Spirochaetales</taxon>
        <taxon>Spirochaetaceae</taxon>
        <taxon>Sediminispirochaeta</taxon>
    </lineage>
</organism>
<dbReference type="SUPFAM" id="SSF51998">
    <property type="entry name" value="PFL-like glycyl radical enzymes"/>
    <property type="match status" value="1"/>
</dbReference>
<dbReference type="PANTHER" id="PTHR43641:SF2">
    <property type="entry name" value="DEHYDRATASE YBIW-RELATED"/>
    <property type="match status" value="1"/>
</dbReference>
<dbReference type="EC" id="2.3.1.54" evidence="6"/>
<dbReference type="PROSITE" id="PS51149">
    <property type="entry name" value="GLY_RADICAL_2"/>
    <property type="match status" value="1"/>
</dbReference>
<dbReference type="InterPro" id="IPR001150">
    <property type="entry name" value="Gly_radical"/>
</dbReference>
<dbReference type="AlphaFoldDB" id="E1RA88"/>
<keyword evidence="1 3" id="KW-0556">Organic radical</keyword>
<evidence type="ECO:0000313" key="7">
    <source>
        <dbReference type="Proteomes" id="UP000002318"/>
    </source>
</evidence>
<dbReference type="EMBL" id="CP002116">
    <property type="protein sequence ID" value="ADK79379.1"/>
    <property type="molecule type" value="Genomic_DNA"/>
</dbReference>
<evidence type="ECO:0000256" key="2">
    <source>
        <dbReference type="ARBA" id="ARBA00023239"/>
    </source>
</evidence>
<keyword evidence="6" id="KW-0808">Transferase</keyword>
<evidence type="ECO:0000313" key="6">
    <source>
        <dbReference type="EMBL" id="ADK79379.1"/>
    </source>
</evidence>
<dbReference type="eggNOG" id="COG1882">
    <property type="taxonomic scope" value="Bacteria"/>
</dbReference>
<dbReference type="PROSITE" id="PS51554">
    <property type="entry name" value="PFL"/>
    <property type="match status" value="1"/>
</dbReference>
<evidence type="ECO:0000256" key="1">
    <source>
        <dbReference type="ARBA" id="ARBA00022818"/>
    </source>
</evidence>
<evidence type="ECO:0000259" key="5">
    <source>
        <dbReference type="PROSITE" id="PS51554"/>
    </source>
</evidence>
<dbReference type="GO" id="GO:0016829">
    <property type="term" value="F:lyase activity"/>
    <property type="evidence" value="ECO:0007669"/>
    <property type="project" value="UniProtKB-KW"/>
</dbReference>
<keyword evidence="6" id="KW-0670">Pyruvate</keyword>
<protein>
    <submittedName>
        <fullName evidence="6">Pyruvate formate-lyase</fullName>
        <ecNumber evidence="6">2.3.1.54</ecNumber>
    </submittedName>
</protein>
<dbReference type="Gene3D" id="3.20.70.20">
    <property type="match status" value="1"/>
</dbReference>
<dbReference type="RefSeq" id="WP_013252843.1">
    <property type="nucleotide sequence ID" value="NC_014364.1"/>
</dbReference>
<dbReference type="HOGENOM" id="CLU_009096_0_1_12"/>
<dbReference type="InterPro" id="IPR010098">
    <property type="entry name" value="PFL2/GDeHydtase_fam"/>
</dbReference>
<dbReference type="Pfam" id="PF02901">
    <property type="entry name" value="PFL-like"/>
    <property type="match status" value="1"/>
</dbReference>
<dbReference type="GO" id="GO:0008861">
    <property type="term" value="F:formate C-acetyltransferase activity"/>
    <property type="evidence" value="ECO:0007669"/>
    <property type="project" value="UniProtKB-EC"/>
</dbReference>
<dbReference type="STRING" id="573413.Spirs_0222"/>
<evidence type="ECO:0000256" key="3">
    <source>
        <dbReference type="PROSITE-ProRule" id="PRU00493"/>
    </source>
</evidence>
<dbReference type="Pfam" id="PF01228">
    <property type="entry name" value="Gly_radical"/>
    <property type="match status" value="1"/>
</dbReference>
<keyword evidence="2" id="KW-0456">Lyase</keyword>
<name>E1RA88_SEDSS</name>
<sequence length="806" mass="90393">MNKRIAALRERLFEKIPEICPERAVLFTESMKQSEGQPIAKRRAQALYEVLDKMTIFVRDGELIVGNQASTTRGAPAFPEYSVDWIIKEFNGDPYHFAERPCDRFTYSERTKEQLLATIDYWKGKTLFENVWSQLPEEARVAWEINAIDDTWCAAAGLGNVLPDHQMVLEQGLERIIERAEKRIADLDLTEPGTISQYWFLQAVVTANKAVINFAGRFADLLLDLAEKERDQVRKKELLTMSENCRQVPAKPAQSFWQAIQAVWFIQLILQIETNGHAISLGRFDQYLWPYFQRDIQRGVLTREKALELVESFFIKANEINKLRSWADSEYFPGYHLAENLAIGGQTADGRDAVNELTYTILDATADLKLTKPSVSLKWFEGTSDEFMDKALSVVEAHKGGQPALYNDLAVMRILDNMGVKKEDQYGWAPVGCIEATVPGKWDFAAKGSWLNVGKIFEMTLNNGKDPATGITLMKGEGDLTAFSDTHAIMEACKKQLFYYMRLQVIVEHISDEMHILHDQNAFRSSLVHDCIERGKSLIEGGAVYTADGGPAAGHISVGDSLAAIEYAVFEKGILSLSQLQHALSTNFEDQTTSPSGEEIRQLMIHKAPKFGNDDDAADKWTVEINEFLGSTYQKAFKSSRYGKGPIPATFALSQSSVTGNVAFGKSVGALPCGRKAGEPVNNGVSPANGSERNGPTAVINSEAKLPSIWFQKGSIFNMRLTPQTLSTAEGRKRTLALVKTHFKNYQYHIQFNVLDDATLEEAQKKPEEYRDLMVRISGYSAFFTPLNKELQNDVIARMKFNMADK</sequence>
<feature type="domain" description="Glycine radical" evidence="4">
    <location>
        <begin position="683"/>
        <end position="804"/>
    </location>
</feature>
<dbReference type="InterPro" id="IPR051215">
    <property type="entry name" value="GRE"/>
</dbReference>
<dbReference type="OrthoDB" id="9803969at2"/>
<dbReference type="InterPro" id="IPR004184">
    <property type="entry name" value="PFL_dom"/>
</dbReference>
<feature type="modified residue" description="Glycine radical" evidence="3">
    <location>
        <position position="779"/>
    </location>
</feature>
<dbReference type="Proteomes" id="UP000002318">
    <property type="component" value="Chromosome"/>
</dbReference>
<reference evidence="6 7" key="1">
    <citation type="journal article" date="2010" name="Stand. Genomic Sci.">
        <title>Complete genome sequence of Spirochaeta smaragdinae type strain (SEBR 4228).</title>
        <authorList>
            <person name="Mavromatis K."/>
            <person name="Yasawong M."/>
            <person name="Chertkov O."/>
            <person name="Lapidus A."/>
            <person name="Lucas S."/>
            <person name="Nolan M."/>
            <person name="Del Rio T.G."/>
            <person name="Tice H."/>
            <person name="Cheng J.F."/>
            <person name="Pitluck S."/>
            <person name="Liolios K."/>
            <person name="Ivanova N."/>
            <person name="Tapia R."/>
            <person name="Han C."/>
            <person name="Bruce D."/>
            <person name="Goodwin L."/>
            <person name="Pati A."/>
            <person name="Chen A."/>
            <person name="Palaniappan K."/>
            <person name="Land M."/>
            <person name="Hauser L."/>
            <person name="Chang Y.J."/>
            <person name="Jeffries C.D."/>
            <person name="Detter J.C."/>
            <person name="Rohde M."/>
            <person name="Brambilla E."/>
            <person name="Spring S."/>
            <person name="Goker M."/>
            <person name="Sikorski J."/>
            <person name="Woyke T."/>
            <person name="Bristow J."/>
            <person name="Eisen J.A."/>
            <person name="Markowitz V."/>
            <person name="Hugenholtz P."/>
            <person name="Klenk H.P."/>
            <person name="Kyrpides N.C."/>
        </authorList>
    </citation>
    <scope>NUCLEOTIDE SEQUENCE [LARGE SCALE GENOMIC DNA]</scope>
    <source>
        <strain evidence="7">DSM 11293 / JCM 15392 / SEBR 4228</strain>
    </source>
</reference>
<proteinExistence type="predicted"/>
<dbReference type="NCBIfam" id="TIGR01774">
    <property type="entry name" value="PFL2-3"/>
    <property type="match status" value="1"/>
</dbReference>
<dbReference type="KEGG" id="ssm:Spirs_0222"/>
<evidence type="ECO:0000259" key="4">
    <source>
        <dbReference type="PROSITE" id="PS51149"/>
    </source>
</evidence>
<dbReference type="PANTHER" id="PTHR43641">
    <property type="entry name" value="FORMATE ACETYLTRANSFERASE 3-RELATED"/>
    <property type="match status" value="1"/>
</dbReference>
<dbReference type="GO" id="GO:0005829">
    <property type="term" value="C:cytosol"/>
    <property type="evidence" value="ECO:0007669"/>
    <property type="project" value="TreeGrafter"/>
</dbReference>
<keyword evidence="7" id="KW-1185">Reference proteome</keyword>
<gene>
    <name evidence="6" type="ordered locus">Spirs_0222</name>
</gene>
<feature type="domain" description="PFL" evidence="5">
    <location>
        <begin position="3"/>
        <end position="676"/>
    </location>
</feature>
<accession>E1RA88</accession>
<keyword evidence="6" id="KW-0012">Acyltransferase</keyword>